<protein>
    <submittedName>
        <fullName evidence="1">Uncharacterized protein</fullName>
    </submittedName>
</protein>
<comment type="caution">
    <text evidence="1">The sequence shown here is derived from an EMBL/GenBank/DDBJ whole genome shotgun (WGS) entry which is preliminary data.</text>
</comment>
<gene>
    <name evidence="1" type="ORF">GW579_15210</name>
</gene>
<dbReference type="EMBL" id="JAADJS010000003">
    <property type="protein sequence ID" value="NGX88426.1"/>
    <property type="molecule type" value="Genomic_DNA"/>
</dbReference>
<name>A0A6M2B514_9GAMM</name>
<sequence>MFEDYFRFSDAPISPLMSDEEIQQALVELHPDSFPCIGYLTSSSSGCIYEVNYISPDTVSAWATELNVR</sequence>
<reference evidence="1 2" key="1">
    <citation type="submission" date="2020-03" db="EMBL/GenBank/DDBJ databases">
        <title>Rahnella aceri sp. nov., isoated from traditional Jeju Makgeolli.</title>
        <authorList>
            <person name="Kim I.S."/>
            <person name="Jeon D."/>
        </authorList>
    </citation>
    <scope>NUCLEOTIDE SEQUENCE [LARGE SCALE GENOMIC DNA]</scope>
    <source>
        <strain evidence="1 2">Lac-M11</strain>
    </source>
</reference>
<keyword evidence="2" id="KW-1185">Reference proteome</keyword>
<dbReference type="AlphaFoldDB" id="A0A6M2B514"/>
<dbReference type="Proteomes" id="UP000476696">
    <property type="component" value="Unassembled WGS sequence"/>
</dbReference>
<proteinExistence type="predicted"/>
<accession>A0A6M2B514</accession>
<evidence type="ECO:0000313" key="2">
    <source>
        <dbReference type="Proteomes" id="UP000476696"/>
    </source>
</evidence>
<organism evidence="1 2">
    <name type="scientific">Rahnella contaminans</name>
    <dbReference type="NCBI Taxonomy" id="2703882"/>
    <lineage>
        <taxon>Bacteria</taxon>
        <taxon>Pseudomonadati</taxon>
        <taxon>Pseudomonadota</taxon>
        <taxon>Gammaproteobacteria</taxon>
        <taxon>Enterobacterales</taxon>
        <taxon>Yersiniaceae</taxon>
        <taxon>Rahnella</taxon>
    </lineage>
</organism>
<evidence type="ECO:0000313" key="1">
    <source>
        <dbReference type="EMBL" id="NGX88426.1"/>
    </source>
</evidence>
<dbReference type="RefSeq" id="WP_152326732.1">
    <property type="nucleotide sequence ID" value="NZ_JAADJS010000003.1"/>
</dbReference>